<sequence>MNTEAHLRHIMLTHELKRNKSQVKCALGLLLFAGFLAIVIGCSVLFLTLRSDSTSSSLGLRSVGILFLAAGFFGLLTGSMVRFSANKTTPAVPTRISRSSANRNHRIPASRSFHREDSIYVEINGAVSLLPNRFPMYPQEFFDIARRVKDEQTSFVAKLPSYDTVLRDSSGSKFEIIPCEAPPPYEP</sequence>
<name>A0ABN7SH43_OIKDI</name>
<reference evidence="2 3" key="1">
    <citation type="submission" date="2021-04" db="EMBL/GenBank/DDBJ databases">
        <authorList>
            <person name="Bliznina A."/>
        </authorList>
    </citation>
    <scope>NUCLEOTIDE SEQUENCE [LARGE SCALE GENOMIC DNA]</scope>
</reference>
<keyword evidence="1" id="KW-0472">Membrane</keyword>
<keyword evidence="3" id="KW-1185">Reference proteome</keyword>
<evidence type="ECO:0000256" key="1">
    <source>
        <dbReference type="SAM" id="Phobius"/>
    </source>
</evidence>
<evidence type="ECO:0000313" key="2">
    <source>
        <dbReference type="EMBL" id="CAG5099022.1"/>
    </source>
</evidence>
<protein>
    <submittedName>
        <fullName evidence="2">Oidioi.mRNA.OKI2018_I69.XSR.g16180.t1.cds</fullName>
    </submittedName>
</protein>
<gene>
    <name evidence="2" type="ORF">OKIOD_LOCUS7738</name>
</gene>
<accession>A0ABN7SH43</accession>
<dbReference type="EMBL" id="OU015569">
    <property type="protein sequence ID" value="CAG5099022.1"/>
    <property type="molecule type" value="Genomic_DNA"/>
</dbReference>
<organism evidence="2 3">
    <name type="scientific">Oikopleura dioica</name>
    <name type="common">Tunicate</name>
    <dbReference type="NCBI Taxonomy" id="34765"/>
    <lineage>
        <taxon>Eukaryota</taxon>
        <taxon>Metazoa</taxon>
        <taxon>Chordata</taxon>
        <taxon>Tunicata</taxon>
        <taxon>Appendicularia</taxon>
        <taxon>Copelata</taxon>
        <taxon>Oikopleuridae</taxon>
        <taxon>Oikopleura</taxon>
    </lineage>
</organism>
<feature type="transmembrane region" description="Helical" evidence="1">
    <location>
        <begin position="26"/>
        <end position="46"/>
    </location>
</feature>
<proteinExistence type="predicted"/>
<evidence type="ECO:0000313" key="3">
    <source>
        <dbReference type="Proteomes" id="UP001158576"/>
    </source>
</evidence>
<feature type="transmembrane region" description="Helical" evidence="1">
    <location>
        <begin position="58"/>
        <end position="77"/>
    </location>
</feature>
<dbReference type="Proteomes" id="UP001158576">
    <property type="component" value="Chromosome XSR"/>
</dbReference>
<keyword evidence="1" id="KW-1133">Transmembrane helix</keyword>
<keyword evidence="1" id="KW-0812">Transmembrane</keyword>